<keyword evidence="2" id="KW-1185">Reference proteome</keyword>
<accession>A0ABW9FV89</accession>
<dbReference type="PANTHER" id="PTHR43883">
    <property type="entry name" value="SLR0207 PROTEIN"/>
    <property type="match status" value="1"/>
</dbReference>
<evidence type="ECO:0000313" key="2">
    <source>
        <dbReference type="Proteomes" id="UP001629744"/>
    </source>
</evidence>
<organism evidence="1 2">
    <name type="scientific">Prescottella soli</name>
    <dbReference type="NCBI Taxonomy" id="1543852"/>
    <lineage>
        <taxon>Bacteria</taxon>
        <taxon>Bacillati</taxon>
        <taxon>Actinomycetota</taxon>
        <taxon>Actinomycetes</taxon>
        <taxon>Mycobacteriales</taxon>
        <taxon>Nocardiaceae</taxon>
        <taxon>Prescottella</taxon>
    </lineage>
</organism>
<reference evidence="1 2" key="1">
    <citation type="submission" date="2023-11" db="EMBL/GenBank/DDBJ databases">
        <authorList>
            <person name="Val-Calvo J."/>
            <person name="Scortti M."/>
            <person name="Vazquez-Boland J."/>
        </authorList>
    </citation>
    <scope>NUCLEOTIDE SEQUENCE [LARGE SCALE GENOMIC DNA]</scope>
    <source>
        <strain evidence="1 2">DSM 46662</strain>
    </source>
</reference>
<sequence>MDATAGQPYAALHETHSGVVFLLGDRVYKAKKPIRTEFLDFRSRDARRAVCAREVELNRRLAPDVYLGVVELPDPDAAAGEPLVVMRRMPEDARLSTLVRGGDVGDVGDRIDAIADTVAHFHARALRGPDISAEGTAAAVRRRWCNNIRETRALDQHVLDDDRLVALERRVLRYLDGREALFAERISAGRIVDGHGDLLADDIFWLGDGPRILDCLEFDDRLRYLDALDDIACLAMDLEFLGRPDLAGRLFDRHAATAGDPAPGSLRHHYVAYRAFMRAKVDCVRHLQGRAESAQDALRHTALAEEHLARGAVRLAIVGGLPATGKSTVAHALAAEVGAELVSSDAIRRELFAAERDTDPDPGFGRGRYSADATARVYETLLDRARPHLDRGVSVVLDASWTDADWRTSAGGVAAAARADLVPLRCVAPPDVAERRLRERAATGRAHDSEAAPDIARAMAARADPWPEATDIDTRGPVERTMVAAAARWASAPQN</sequence>
<dbReference type="EMBL" id="JBDLNU010000003">
    <property type="protein sequence ID" value="MFM1729471.1"/>
    <property type="molecule type" value="Genomic_DNA"/>
</dbReference>
<dbReference type="PANTHER" id="PTHR43883:SF1">
    <property type="entry name" value="GLUCONOKINASE"/>
    <property type="match status" value="1"/>
</dbReference>
<dbReference type="InterPro" id="IPR011009">
    <property type="entry name" value="Kinase-like_dom_sf"/>
</dbReference>
<protein>
    <submittedName>
        <fullName evidence="1">AAA family ATPase</fullName>
    </submittedName>
</protein>
<dbReference type="InterPro" id="IPR027417">
    <property type="entry name" value="P-loop_NTPase"/>
</dbReference>
<name>A0ABW9FV89_9NOCA</name>
<dbReference type="SUPFAM" id="SSF52540">
    <property type="entry name" value="P-loop containing nucleoside triphosphate hydrolases"/>
    <property type="match status" value="1"/>
</dbReference>
<evidence type="ECO:0000313" key="1">
    <source>
        <dbReference type="EMBL" id="MFM1729471.1"/>
    </source>
</evidence>
<dbReference type="Pfam" id="PF13671">
    <property type="entry name" value="AAA_33"/>
    <property type="match status" value="1"/>
</dbReference>
<gene>
    <name evidence="1" type="ORF">ABEU19_002981</name>
</gene>
<dbReference type="InterPro" id="IPR052732">
    <property type="entry name" value="Cell-binding_unc_protein"/>
</dbReference>
<dbReference type="RefSeq" id="WP_348605530.1">
    <property type="nucleotide sequence ID" value="NZ_CP157276.1"/>
</dbReference>
<dbReference type="SUPFAM" id="SSF56112">
    <property type="entry name" value="Protein kinase-like (PK-like)"/>
    <property type="match status" value="1"/>
</dbReference>
<dbReference type="Proteomes" id="UP001629744">
    <property type="component" value="Unassembled WGS sequence"/>
</dbReference>
<proteinExistence type="predicted"/>
<dbReference type="Gene3D" id="3.40.50.300">
    <property type="entry name" value="P-loop containing nucleotide triphosphate hydrolases"/>
    <property type="match status" value="1"/>
</dbReference>
<comment type="caution">
    <text evidence="1">The sequence shown here is derived from an EMBL/GenBank/DDBJ whole genome shotgun (WGS) entry which is preliminary data.</text>
</comment>